<reference evidence="1" key="1">
    <citation type="journal article" date="2014" name="Front. Microbiol.">
        <title>High frequency of phylogenetically diverse reductive dehalogenase-homologous genes in deep subseafloor sedimentary metagenomes.</title>
        <authorList>
            <person name="Kawai M."/>
            <person name="Futagami T."/>
            <person name="Toyoda A."/>
            <person name="Takaki Y."/>
            <person name="Nishi S."/>
            <person name="Hori S."/>
            <person name="Arai W."/>
            <person name="Tsubouchi T."/>
            <person name="Morono Y."/>
            <person name="Uchiyama I."/>
            <person name="Ito T."/>
            <person name="Fujiyama A."/>
            <person name="Inagaki F."/>
            <person name="Takami H."/>
        </authorList>
    </citation>
    <scope>NUCLEOTIDE SEQUENCE</scope>
    <source>
        <strain evidence="1">Expedition CK06-06</strain>
    </source>
</reference>
<dbReference type="AlphaFoldDB" id="X0YW34"/>
<sequence length="44" mass="5153">EHKSPNILKSSNFSKRAKKLWEKFVDQILPGLRDFLVITIRMAP</sequence>
<comment type="caution">
    <text evidence="1">The sequence shown here is derived from an EMBL/GenBank/DDBJ whole genome shotgun (WGS) entry which is preliminary data.</text>
</comment>
<gene>
    <name evidence="1" type="ORF">S01H4_12155</name>
</gene>
<protein>
    <submittedName>
        <fullName evidence="1">Uncharacterized protein</fullName>
    </submittedName>
</protein>
<accession>X0YW34</accession>
<proteinExistence type="predicted"/>
<organism evidence="1">
    <name type="scientific">marine sediment metagenome</name>
    <dbReference type="NCBI Taxonomy" id="412755"/>
    <lineage>
        <taxon>unclassified sequences</taxon>
        <taxon>metagenomes</taxon>
        <taxon>ecological metagenomes</taxon>
    </lineage>
</organism>
<name>X0YW34_9ZZZZ</name>
<dbReference type="EMBL" id="BART01005102">
    <property type="protein sequence ID" value="GAG60979.1"/>
    <property type="molecule type" value="Genomic_DNA"/>
</dbReference>
<evidence type="ECO:0000313" key="1">
    <source>
        <dbReference type="EMBL" id="GAG60979.1"/>
    </source>
</evidence>
<feature type="non-terminal residue" evidence="1">
    <location>
        <position position="1"/>
    </location>
</feature>